<dbReference type="PANTHER" id="PTHR25465:SF73">
    <property type="entry name" value="E3 UBIQUITIN_ISG15 LIGASE TRIM25 ISOFORM X1"/>
    <property type="match status" value="1"/>
</dbReference>
<evidence type="ECO:0000259" key="8">
    <source>
        <dbReference type="PROSITE" id="PS50119"/>
    </source>
</evidence>
<keyword evidence="11" id="KW-1185">Reference proteome</keyword>
<dbReference type="PROSITE" id="PS50188">
    <property type="entry name" value="B302_SPRY"/>
    <property type="match status" value="1"/>
</dbReference>
<dbReference type="InterPro" id="IPR000315">
    <property type="entry name" value="Znf_B-box"/>
</dbReference>
<reference evidence="10" key="2">
    <citation type="submission" date="2025-08" db="UniProtKB">
        <authorList>
            <consortium name="Ensembl"/>
        </authorList>
    </citation>
    <scope>IDENTIFICATION</scope>
</reference>
<name>H3CR69_TETNG</name>
<feature type="domain" description="RING-type" evidence="7">
    <location>
        <begin position="12"/>
        <end position="56"/>
    </location>
</feature>
<dbReference type="InterPro" id="IPR017907">
    <property type="entry name" value="Znf_RING_CS"/>
</dbReference>
<dbReference type="InterPro" id="IPR043136">
    <property type="entry name" value="B30.2/SPRY_sf"/>
</dbReference>
<dbReference type="Gene3D" id="3.30.160.60">
    <property type="entry name" value="Classic Zinc Finger"/>
    <property type="match status" value="1"/>
</dbReference>
<evidence type="ECO:0000256" key="4">
    <source>
        <dbReference type="ARBA" id="ARBA00022833"/>
    </source>
</evidence>
<dbReference type="InterPro" id="IPR051051">
    <property type="entry name" value="E3_ubiq-ligase_TRIM/RNF"/>
</dbReference>
<evidence type="ECO:0000313" key="11">
    <source>
        <dbReference type="Proteomes" id="UP000007303"/>
    </source>
</evidence>
<accession>H3CR69</accession>
<dbReference type="InterPro" id="IPR001841">
    <property type="entry name" value="Znf_RING"/>
</dbReference>
<keyword evidence="1" id="KW-0399">Innate immunity</keyword>
<dbReference type="SUPFAM" id="SSF49899">
    <property type="entry name" value="Concanavalin A-like lectins/glucanases"/>
    <property type="match status" value="1"/>
</dbReference>
<dbReference type="SMART" id="SM00336">
    <property type="entry name" value="BBOX"/>
    <property type="match status" value="1"/>
</dbReference>
<dbReference type="Gene3D" id="2.60.120.920">
    <property type="match status" value="1"/>
</dbReference>
<reference evidence="11" key="1">
    <citation type="journal article" date="2004" name="Nature">
        <title>Genome duplication in the teleost fish Tetraodon nigroviridis reveals the early vertebrate proto-karyotype.</title>
        <authorList>
            <person name="Jaillon O."/>
            <person name="Aury J.-M."/>
            <person name="Brunet F."/>
            <person name="Petit J.-L."/>
            <person name="Stange-Thomann N."/>
            <person name="Mauceli E."/>
            <person name="Bouneau L."/>
            <person name="Fischer C."/>
            <person name="Ozouf-Costaz C."/>
            <person name="Bernot A."/>
            <person name="Nicaud S."/>
            <person name="Jaffe D."/>
            <person name="Fisher S."/>
            <person name="Lutfalla G."/>
            <person name="Dossat C."/>
            <person name="Segurens B."/>
            <person name="Dasilva C."/>
            <person name="Salanoubat M."/>
            <person name="Levy M."/>
            <person name="Boudet N."/>
            <person name="Castellano S."/>
            <person name="Anthouard V."/>
            <person name="Jubin C."/>
            <person name="Castelli V."/>
            <person name="Katinka M."/>
            <person name="Vacherie B."/>
            <person name="Biemont C."/>
            <person name="Skalli Z."/>
            <person name="Cattolico L."/>
            <person name="Poulain J."/>
            <person name="De Berardinis V."/>
            <person name="Cruaud C."/>
            <person name="Duprat S."/>
            <person name="Brottier P."/>
            <person name="Coutanceau J.-P."/>
            <person name="Gouzy J."/>
            <person name="Parra G."/>
            <person name="Lardier G."/>
            <person name="Chapple C."/>
            <person name="McKernan K.J."/>
            <person name="McEwan P."/>
            <person name="Bosak S."/>
            <person name="Kellis M."/>
            <person name="Volff J.-N."/>
            <person name="Guigo R."/>
            <person name="Zody M.C."/>
            <person name="Mesirov J."/>
            <person name="Lindblad-Toh K."/>
            <person name="Birren B."/>
            <person name="Nusbaum C."/>
            <person name="Kahn D."/>
            <person name="Robinson-Rechavi M."/>
            <person name="Laudet V."/>
            <person name="Schachter V."/>
            <person name="Quetier F."/>
            <person name="Saurin W."/>
            <person name="Scarpelli C."/>
            <person name="Wincker P."/>
            <person name="Lander E.S."/>
            <person name="Weissenbach J."/>
            <person name="Roest Crollius H."/>
        </authorList>
    </citation>
    <scope>NUCLEOTIDE SEQUENCE [LARGE SCALE GENOMIC DNA]</scope>
</reference>
<dbReference type="Pfam" id="PF00643">
    <property type="entry name" value="zf-B_box"/>
    <property type="match status" value="1"/>
</dbReference>
<dbReference type="InterPro" id="IPR003877">
    <property type="entry name" value="SPRY_dom"/>
</dbReference>
<keyword evidence="3 6" id="KW-0863">Zinc-finger</keyword>
<dbReference type="OMA" id="CIREAWG"/>
<evidence type="ECO:0000256" key="3">
    <source>
        <dbReference type="ARBA" id="ARBA00022771"/>
    </source>
</evidence>
<keyword evidence="2" id="KW-0479">Metal-binding</keyword>
<evidence type="ECO:0000256" key="1">
    <source>
        <dbReference type="ARBA" id="ARBA00022588"/>
    </source>
</evidence>
<dbReference type="PROSITE" id="PS50119">
    <property type="entry name" value="ZF_BBOX"/>
    <property type="match status" value="1"/>
</dbReference>
<dbReference type="Gene3D" id="3.30.40.10">
    <property type="entry name" value="Zinc/RING finger domain, C3HC4 (zinc finger)"/>
    <property type="match status" value="1"/>
</dbReference>
<dbReference type="AlphaFoldDB" id="H3CR69"/>
<organism evidence="10 11">
    <name type="scientific">Tetraodon nigroviridis</name>
    <name type="common">Spotted green pufferfish</name>
    <name type="synonym">Chelonodon nigroviridis</name>
    <dbReference type="NCBI Taxonomy" id="99883"/>
    <lineage>
        <taxon>Eukaryota</taxon>
        <taxon>Metazoa</taxon>
        <taxon>Chordata</taxon>
        <taxon>Craniata</taxon>
        <taxon>Vertebrata</taxon>
        <taxon>Euteleostomi</taxon>
        <taxon>Actinopterygii</taxon>
        <taxon>Neopterygii</taxon>
        <taxon>Teleostei</taxon>
        <taxon>Neoteleostei</taxon>
        <taxon>Acanthomorphata</taxon>
        <taxon>Eupercaria</taxon>
        <taxon>Tetraodontiformes</taxon>
        <taxon>Tetradontoidea</taxon>
        <taxon>Tetraodontidae</taxon>
        <taxon>Tetraodon</taxon>
    </lineage>
</organism>
<dbReference type="CDD" id="cd19802">
    <property type="entry name" value="Bbox1_TRIM8-like"/>
    <property type="match status" value="1"/>
</dbReference>
<proteinExistence type="predicted"/>
<dbReference type="PRINTS" id="PR01407">
    <property type="entry name" value="BUTYPHLNCDUF"/>
</dbReference>
<dbReference type="InterPro" id="IPR006574">
    <property type="entry name" value="PRY"/>
</dbReference>
<dbReference type="InterPro" id="IPR027370">
    <property type="entry name" value="Znf-RING_euk"/>
</dbReference>
<dbReference type="Pfam" id="PF13445">
    <property type="entry name" value="zf-RING_UBOX"/>
    <property type="match status" value="1"/>
</dbReference>
<keyword evidence="4" id="KW-0862">Zinc</keyword>
<dbReference type="SMART" id="SM00184">
    <property type="entry name" value="RING"/>
    <property type="match status" value="1"/>
</dbReference>
<dbReference type="Pfam" id="PF13765">
    <property type="entry name" value="PRY"/>
    <property type="match status" value="1"/>
</dbReference>
<dbReference type="Pfam" id="PF00622">
    <property type="entry name" value="SPRY"/>
    <property type="match status" value="1"/>
</dbReference>
<dbReference type="GO" id="GO:0045087">
    <property type="term" value="P:innate immune response"/>
    <property type="evidence" value="ECO:0007669"/>
    <property type="project" value="UniProtKB-KW"/>
</dbReference>
<dbReference type="SUPFAM" id="SSF57845">
    <property type="entry name" value="B-box zinc-binding domain"/>
    <property type="match status" value="1"/>
</dbReference>
<evidence type="ECO:0000256" key="5">
    <source>
        <dbReference type="ARBA" id="ARBA00022859"/>
    </source>
</evidence>
<evidence type="ECO:0000313" key="10">
    <source>
        <dbReference type="Ensembl" id="ENSTNIP00000010753.1"/>
    </source>
</evidence>
<dbReference type="InParanoid" id="H3CR69"/>
<dbReference type="InterPro" id="IPR003879">
    <property type="entry name" value="Butyrophylin_SPRY"/>
</dbReference>
<sequence>VAMASLELELTCSVCRDVFSQAHPLPCGHSLCPACVREAWSRPAEGRSGFVCPQCQEERGEVPCDCCPADAGQGEPALALKTCLRCEVSLCADHLQPHLDRPAFSSHLLVDPLGDLSHRRCPEHGEILRYYCAEDRLYVCGDCLLEGGHAQHNVKALRQVEEELKALLGKADEKLKDGEKVLAEFENIDSTAADSLKRDDSQVARLGSDLQLQVQNLVLALRDITRKEREQLLERVKEDCSRVREDMSQTLSIQHYLASLLAETDPFLLMLLADLNSPLFVPDPISLDRKHILEDVEHKYRDFITAALRCLTELKRELCECRLWGRALTSPLTLDPNTAHPLLSISHDLRSAVRVHQRLPLTAHPERFDHWPQVLTVQTFSSGTHYWELEAEGFWDIGVCYRSIGRKGKEGNAFGINKVSWSLTQQHDRKLAAWHNRRKTRLSHQMAGNRVGVAVDYGAGTITFSEVGASGSLTHLHTFTVTFSQPL</sequence>
<dbReference type="GeneTree" id="ENSGT00940000165001"/>
<protein>
    <submittedName>
        <fullName evidence="10">Tripartite motif containing 110</fullName>
    </submittedName>
</protein>
<feature type="domain" description="B30.2/SPRY" evidence="9">
    <location>
        <begin position="312"/>
        <end position="487"/>
    </location>
</feature>
<evidence type="ECO:0000256" key="6">
    <source>
        <dbReference type="PROSITE-ProRule" id="PRU00024"/>
    </source>
</evidence>
<dbReference type="Proteomes" id="UP000007303">
    <property type="component" value="Unassembled WGS sequence"/>
</dbReference>
<evidence type="ECO:0000256" key="2">
    <source>
        <dbReference type="ARBA" id="ARBA00022723"/>
    </source>
</evidence>
<dbReference type="PANTHER" id="PTHR25465">
    <property type="entry name" value="B-BOX DOMAIN CONTAINING"/>
    <property type="match status" value="1"/>
</dbReference>
<dbReference type="InterPro" id="IPR013320">
    <property type="entry name" value="ConA-like_dom_sf"/>
</dbReference>
<evidence type="ECO:0000259" key="7">
    <source>
        <dbReference type="PROSITE" id="PS50089"/>
    </source>
</evidence>
<dbReference type="SUPFAM" id="SSF57850">
    <property type="entry name" value="RING/U-box"/>
    <property type="match status" value="1"/>
</dbReference>
<dbReference type="InterPro" id="IPR013083">
    <property type="entry name" value="Znf_RING/FYVE/PHD"/>
</dbReference>
<keyword evidence="5" id="KW-0391">Immunity</keyword>
<dbReference type="InterPro" id="IPR001870">
    <property type="entry name" value="B30.2/SPRY"/>
</dbReference>
<dbReference type="SMART" id="SM00449">
    <property type="entry name" value="SPRY"/>
    <property type="match status" value="1"/>
</dbReference>
<reference evidence="10" key="3">
    <citation type="submission" date="2025-09" db="UniProtKB">
        <authorList>
            <consortium name="Ensembl"/>
        </authorList>
    </citation>
    <scope>IDENTIFICATION</scope>
</reference>
<dbReference type="HOGENOM" id="CLU_013137_0_2_1"/>
<evidence type="ECO:0000259" key="9">
    <source>
        <dbReference type="PROSITE" id="PS50188"/>
    </source>
</evidence>
<dbReference type="PROSITE" id="PS50089">
    <property type="entry name" value="ZF_RING_2"/>
    <property type="match status" value="1"/>
</dbReference>
<dbReference type="GO" id="GO:0008270">
    <property type="term" value="F:zinc ion binding"/>
    <property type="evidence" value="ECO:0007669"/>
    <property type="project" value="UniProtKB-KW"/>
</dbReference>
<dbReference type="Ensembl" id="ENSTNIT00000010934.1">
    <property type="protein sequence ID" value="ENSTNIP00000010753.1"/>
    <property type="gene ID" value="ENSTNIG00000007933.1"/>
</dbReference>
<dbReference type="GO" id="GO:0005737">
    <property type="term" value="C:cytoplasm"/>
    <property type="evidence" value="ECO:0007669"/>
    <property type="project" value="UniProtKB-ARBA"/>
</dbReference>
<feature type="domain" description="B box-type" evidence="8">
    <location>
        <begin position="116"/>
        <end position="157"/>
    </location>
</feature>
<dbReference type="PROSITE" id="PS00518">
    <property type="entry name" value="ZF_RING_1"/>
    <property type="match status" value="1"/>
</dbReference>
<dbReference type="SMART" id="SM00589">
    <property type="entry name" value="PRY"/>
    <property type="match status" value="1"/>
</dbReference>